<dbReference type="InterPro" id="IPR029066">
    <property type="entry name" value="PLP-binding_barrel"/>
</dbReference>
<keyword evidence="5" id="KW-1185">Reference proteome</keyword>
<evidence type="ECO:0000256" key="2">
    <source>
        <dbReference type="ARBA" id="ARBA00023239"/>
    </source>
</evidence>
<dbReference type="InterPro" id="IPR001608">
    <property type="entry name" value="Ala_racemase_N"/>
</dbReference>
<dbReference type="PANTHER" id="PTHR28004:SF2">
    <property type="entry name" value="D-SERINE DEHYDRATASE"/>
    <property type="match status" value="1"/>
</dbReference>
<organism evidence="4 5">
    <name type="scientific">Murimonas intestini</name>
    <dbReference type="NCBI Taxonomy" id="1337051"/>
    <lineage>
        <taxon>Bacteria</taxon>
        <taxon>Bacillati</taxon>
        <taxon>Bacillota</taxon>
        <taxon>Clostridia</taxon>
        <taxon>Lachnospirales</taxon>
        <taxon>Lachnospiraceae</taxon>
        <taxon>Murimonas</taxon>
    </lineage>
</organism>
<dbReference type="InterPro" id="IPR042208">
    <property type="entry name" value="D-ser_dehydrat-like_sf"/>
</dbReference>
<evidence type="ECO:0000259" key="3">
    <source>
        <dbReference type="SMART" id="SM01119"/>
    </source>
</evidence>
<evidence type="ECO:0000313" key="4">
    <source>
        <dbReference type="EMBL" id="PWJ73303.1"/>
    </source>
</evidence>
<accession>A0AB73T0K9</accession>
<dbReference type="PANTHER" id="PTHR28004">
    <property type="entry name" value="ZGC:162816-RELATED"/>
    <property type="match status" value="1"/>
</dbReference>
<gene>
    <name evidence="4" type="ORF">C7383_11389</name>
</gene>
<dbReference type="SMART" id="SM01119">
    <property type="entry name" value="D-ser_dehydrat"/>
    <property type="match status" value="1"/>
</dbReference>
<reference evidence="4 5" key="1">
    <citation type="submission" date="2018-05" db="EMBL/GenBank/DDBJ databases">
        <authorList>
            <person name="Goeker M."/>
            <person name="Huntemann M."/>
            <person name="Clum A."/>
            <person name="Pillay M."/>
            <person name="Palaniappan K."/>
            <person name="Varghese N."/>
            <person name="Mikhailova N."/>
            <person name="Stamatis D."/>
            <person name="Reddy T."/>
            <person name="Daum C."/>
            <person name="Shapiro N."/>
            <person name="Ivanova N."/>
            <person name="Kyrpides N."/>
            <person name="Woyke T."/>
        </authorList>
    </citation>
    <scope>NUCLEOTIDE SEQUENCE [LARGE SCALE GENOMIC DNA]</scope>
    <source>
        <strain evidence="4 5">DSM 26524</strain>
    </source>
</reference>
<comment type="caution">
    <text evidence="4">The sequence shown here is derived from an EMBL/GenBank/DDBJ whole genome shotgun (WGS) entry which is preliminary data.</text>
</comment>
<evidence type="ECO:0000313" key="5">
    <source>
        <dbReference type="Proteomes" id="UP000245412"/>
    </source>
</evidence>
<dbReference type="EMBL" id="QGGY01000013">
    <property type="protein sequence ID" value="PWJ73303.1"/>
    <property type="molecule type" value="Genomic_DNA"/>
</dbReference>
<dbReference type="Pfam" id="PF14031">
    <property type="entry name" value="D-ser_dehydrat"/>
    <property type="match status" value="1"/>
</dbReference>
<name>A0AB73T0K9_9FIRM</name>
<dbReference type="InterPro" id="IPR051466">
    <property type="entry name" value="D-amino_acid_metab_enzyme"/>
</dbReference>
<protein>
    <submittedName>
        <fullName evidence="4">D-serine deaminase-like pyridoxal phosphate-dependent protein</fullName>
    </submittedName>
</protein>
<dbReference type="AlphaFoldDB" id="A0AB73T0K9"/>
<feature type="domain" description="D-serine dehydratase-like" evidence="3">
    <location>
        <begin position="253"/>
        <end position="345"/>
    </location>
</feature>
<keyword evidence="2" id="KW-0456">Lyase</keyword>
<dbReference type="SUPFAM" id="SSF51419">
    <property type="entry name" value="PLP-binding barrel"/>
    <property type="match status" value="1"/>
</dbReference>
<dbReference type="Gene3D" id="2.40.37.20">
    <property type="entry name" value="D-serine dehydratase-like domain"/>
    <property type="match status" value="1"/>
</dbReference>
<sequence length="362" mass="39985">MYDYLPTPAVVIELAQMEENIRKMTEAAAGYQIKVRPHIKPHKSVEIARLQLRMGCSGITCAKLGEAEVMAKGGIDDILIAFPLIGQEKMQRLKILSRKARVITIVNSEEGARQLSETFQNSPDKIEVLIEVDGGINRGGKKPYEPTLEFARQIAGLPGIDIKGILYYGGTIYGETDREGFEKTSAREREEMLGTARMLENAGFHMEILSGGNSYSSKMPWLLEGITEIRPGHYLFNDVGQLMSGFAKEQECALRVTASVVSIVDERHAIIDAGSKTLTTDICARKEGYGYVVGRPDITISKLNEEHGFIESEGRLGLEIGDKIAVIPNHACVVPNLAEEVYGIRNGKLDHLIRIDARGKNR</sequence>
<evidence type="ECO:0000256" key="1">
    <source>
        <dbReference type="ARBA" id="ARBA00005323"/>
    </source>
</evidence>
<dbReference type="Pfam" id="PF01168">
    <property type="entry name" value="Ala_racemase_N"/>
    <property type="match status" value="1"/>
</dbReference>
<dbReference type="InterPro" id="IPR026956">
    <property type="entry name" value="D-ser_dehydrat-like_dom"/>
</dbReference>
<comment type="similarity">
    <text evidence="1">Belongs to the DSD1 family.</text>
</comment>
<dbReference type="RefSeq" id="WP_257497810.1">
    <property type="nucleotide sequence ID" value="NZ_JANKBI010000022.1"/>
</dbReference>
<dbReference type="GO" id="GO:0036088">
    <property type="term" value="P:D-serine catabolic process"/>
    <property type="evidence" value="ECO:0007669"/>
    <property type="project" value="TreeGrafter"/>
</dbReference>
<proteinExistence type="inferred from homology"/>
<dbReference type="GO" id="GO:0008721">
    <property type="term" value="F:D-serine ammonia-lyase activity"/>
    <property type="evidence" value="ECO:0007669"/>
    <property type="project" value="TreeGrafter"/>
</dbReference>
<dbReference type="Gene3D" id="3.20.20.10">
    <property type="entry name" value="Alanine racemase"/>
    <property type="match status" value="1"/>
</dbReference>
<dbReference type="Proteomes" id="UP000245412">
    <property type="component" value="Unassembled WGS sequence"/>
</dbReference>